<accession>A0A1Z4N701</accession>
<reference evidence="1 2" key="1">
    <citation type="submission" date="2017-06" db="EMBL/GenBank/DDBJ databases">
        <title>Genome sequencing of cyanobaciteial culture collection at National Institute for Environmental Studies (NIES).</title>
        <authorList>
            <person name="Hirose Y."/>
            <person name="Shimura Y."/>
            <person name="Fujisawa T."/>
            <person name="Nakamura Y."/>
            <person name="Kawachi M."/>
        </authorList>
    </citation>
    <scope>NUCLEOTIDE SEQUENCE [LARGE SCALE GENOMIC DNA]</scope>
    <source>
        <strain evidence="1 2">NIES-37</strain>
    </source>
</reference>
<dbReference type="AlphaFoldDB" id="A0A1Z4N701"/>
<dbReference type="Proteomes" id="UP000218785">
    <property type="component" value="Chromosome"/>
</dbReference>
<name>A0A1Z4N701_9CYAN</name>
<dbReference type="EMBL" id="AP018248">
    <property type="protein sequence ID" value="BAZ01510.1"/>
    <property type="molecule type" value="Genomic_DNA"/>
</dbReference>
<evidence type="ECO:0000313" key="1">
    <source>
        <dbReference type="EMBL" id="BAZ01510.1"/>
    </source>
</evidence>
<proteinExistence type="predicted"/>
<keyword evidence="2" id="KW-1185">Reference proteome</keyword>
<organism evidence="1 2">
    <name type="scientific">Tolypothrix tenuis PCC 7101</name>
    <dbReference type="NCBI Taxonomy" id="231146"/>
    <lineage>
        <taxon>Bacteria</taxon>
        <taxon>Bacillati</taxon>
        <taxon>Cyanobacteriota</taxon>
        <taxon>Cyanophyceae</taxon>
        <taxon>Nostocales</taxon>
        <taxon>Tolypothrichaceae</taxon>
        <taxon>Tolypothrix</taxon>
    </lineage>
</organism>
<evidence type="ECO:0000313" key="2">
    <source>
        <dbReference type="Proteomes" id="UP000218785"/>
    </source>
</evidence>
<gene>
    <name evidence="1" type="ORF">NIES37_55120</name>
</gene>
<protein>
    <submittedName>
        <fullName evidence="1">Uncharacterized protein</fullName>
    </submittedName>
</protein>
<dbReference type="KEGG" id="ttq:NIES37_55120"/>
<sequence>MLTQELMTKDKAQSRASRVGGFPDLNELALSGGNLRSELCKNDSLSQLSLISPTYLSALHSRARQDISK</sequence>